<dbReference type="GO" id="GO:0022625">
    <property type="term" value="C:cytosolic large ribosomal subunit"/>
    <property type="evidence" value="ECO:0007669"/>
    <property type="project" value="TreeGrafter"/>
</dbReference>
<name>A0A940ID78_9FIRM</name>
<dbReference type="GO" id="GO:0006412">
    <property type="term" value="P:translation"/>
    <property type="evidence" value="ECO:0007669"/>
    <property type="project" value="InterPro"/>
</dbReference>
<reference evidence="5" key="2">
    <citation type="journal article" date="2021" name="PeerJ">
        <title>Extensive microbial diversity within the chicken gut microbiome revealed by metagenomics and culture.</title>
        <authorList>
            <person name="Gilroy R."/>
            <person name="Ravi A."/>
            <person name="Getino M."/>
            <person name="Pursley I."/>
            <person name="Horton D.L."/>
            <person name="Alikhan N.F."/>
            <person name="Baker D."/>
            <person name="Gharbi K."/>
            <person name="Hall N."/>
            <person name="Watson M."/>
            <person name="Adriaenssens E.M."/>
            <person name="Foster-Nyarko E."/>
            <person name="Jarju S."/>
            <person name="Secka A."/>
            <person name="Antonio M."/>
            <person name="Oren A."/>
            <person name="Chaudhuri R.R."/>
            <person name="La Ragione R."/>
            <person name="Hildebrand F."/>
            <person name="Pallen M.J."/>
        </authorList>
    </citation>
    <scope>NUCLEOTIDE SEQUENCE</scope>
    <source>
        <strain evidence="5">517</strain>
    </source>
</reference>
<dbReference type="SUPFAM" id="SSF64263">
    <property type="entry name" value="Prokaryotic ribosomal protein L17"/>
    <property type="match status" value="1"/>
</dbReference>
<dbReference type="Proteomes" id="UP000727857">
    <property type="component" value="Unassembled WGS sequence"/>
</dbReference>
<comment type="similarity">
    <text evidence="1">Belongs to the bacterial ribosomal protein bL17 family.</text>
</comment>
<dbReference type="AlphaFoldDB" id="A0A940ID78"/>
<dbReference type="InterPro" id="IPR036373">
    <property type="entry name" value="Ribosomal_bL17_sf"/>
</dbReference>
<dbReference type="Gene3D" id="3.90.1030.10">
    <property type="entry name" value="Ribosomal protein L17"/>
    <property type="match status" value="1"/>
</dbReference>
<evidence type="ECO:0000313" key="5">
    <source>
        <dbReference type="EMBL" id="MBO8423912.1"/>
    </source>
</evidence>
<dbReference type="PANTHER" id="PTHR14413:SF16">
    <property type="entry name" value="LARGE RIBOSOMAL SUBUNIT PROTEIN BL17M"/>
    <property type="match status" value="1"/>
</dbReference>
<evidence type="ECO:0000256" key="2">
    <source>
        <dbReference type="ARBA" id="ARBA00022980"/>
    </source>
</evidence>
<evidence type="ECO:0000256" key="3">
    <source>
        <dbReference type="ARBA" id="ARBA00023274"/>
    </source>
</evidence>
<keyword evidence="3" id="KW-0687">Ribonucleoprotein</keyword>
<dbReference type="GO" id="GO:0003735">
    <property type="term" value="F:structural constituent of ribosome"/>
    <property type="evidence" value="ECO:0007669"/>
    <property type="project" value="InterPro"/>
</dbReference>
<dbReference type="Pfam" id="PF01196">
    <property type="entry name" value="Ribosomal_L17"/>
    <property type="match status" value="1"/>
</dbReference>
<evidence type="ECO:0000256" key="1">
    <source>
        <dbReference type="ARBA" id="ARBA00008777"/>
    </source>
</evidence>
<reference evidence="5" key="1">
    <citation type="submission" date="2020-10" db="EMBL/GenBank/DDBJ databases">
        <authorList>
            <person name="Gilroy R."/>
        </authorList>
    </citation>
    <scope>NUCLEOTIDE SEQUENCE</scope>
    <source>
        <strain evidence="5">517</strain>
    </source>
</reference>
<organism evidence="5 6">
    <name type="scientific">Candidatus Stercoripulliclostridium pullicola</name>
    <dbReference type="NCBI Taxonomy" id="2840953"/>
    <lineage>
        <taxon>Bacteria</taxon>
        <taxon>Bacillati</taxon>
        <taxon>Bacillota</taxon>
        <taxon>Clostridia</taxon>
        <taxon>Eubacteriales</taxon>
        <taxon>Candidatus Stercoripulliclostridium</taxon>
    </lineage>
</organism>
<proteinExistence type="inferred from homology"/>
<gene>
    <name evidence="5" type="primary">rplQ</name>
    <name evidence="5" type="ORF">IAB16_02680</name>
</gene>
<evidence type="ECO:0000313" key="6">
    <source>
        <dbReference type="Proteomes" id="UP000727857"/>
    </source>
</evidence>
<keyword evidence="2 5" id="KW-0689">Ribosomal protein</keyword>
<accession>A0A940ID78</accession>
<dbReference type="PANTHER" id="PTHR14413">
    <property type="entry name" value="RIBOSOMAL PROTEIN L17"/>
    <property type="match status" value="1"/>
</dbReference>
<dbReference type="EMBL" id="JADINF010000064">
    <property type="protein sequence ID" value="MBO8423912.1"/>
    <property type="molecule type" value="Genomic_DNA"/>
</dbReference>
<evidence type="ECO:0000256" key="4">
    <source>
        <dbReference type="ARBA" id="ARBA00035494"/>
    </source>
</evidence>
<dbReference type="InterPro" id="IPR000456">
    <property type="entry name" value="Ribosomal_bL17"/>
</dbReference>
<sequence>MAQARKLGKRTDQRVQLVYSQASELLWHGRIETTVERAKEVRKVAEKMITLAVNTYEDTVTVTKQKLNQKDEKIDVTFVNDGPKKLAARRKMMAELEDLQEVQADKEKKADFKKRTADIKHPLVEKLFRELAPKYAKRAEELGTKGGYTRIVRMANRRGDDAAMCIIELV</sequence>
<protein>
    <recommendedName>
        <fullName evidence="4">50S ribosomal protein L17</fullName>
    </recommendedName>
</protein>
<comment type="caution">
    <text evidence="5">The sequence shown here is derived from an EMBL/GenBank/DDBJ whole genome shotgun (WGS) entry which is preliminary data.</text>
</comment>